<dbReference type="CDD" id="cd00866">
    <property type="entry name" value="PEBP_euk"/>
    <property type="match status" value="1"/>
</dbReference>
<dbReference type="GO" id="GO:0005762">
    <property type="term" value="C:mitochondrial large ribosomal subunit"/>
    <property type="evidence" value="ECO:0007669"/>
    <property type="project" value="TreeGrafter"/>
</dbReference>
<comment type="similarity">
    <text evidence="7">Belongs to the phosphatidylethanolamine-binding protein family. Mitochondrion-specific ribosomal protein mL38 subfamily.</text>
</comment>
<evidence type="ECO:0000313" key="11">
    <source>
        <dbReference type="EMBL" id="CEK72749.1"/>
    </source>
</evidence>
<sequence length="303" mass="35366">MVKWKRNGLQSLCMNMSTKYPLIMVYIETCLMVHTFILLYQWKCHLITIRNLSPVYYGNIIPAAETSVKPAVLYEQNEDSLWTLVMTCPDGNLADSSKELLHWFVGNIPGSSIEKGEAVCDYLQPFPPKGVGFLRYVFVLYKQKQALDFKKWQRPAGCLSLRERSFSTLDFYHENEDNLTPAGLSFFQSQWDKSVTSVFHHILDMKEPVFEFIHPPAYHPAQLDFPHRQPFNLYLDTYKDIKEIQEEVLKEKLKHVDISKPHSPLEYPSADPIPLKAPSWLKFKMMSMRNGKKQWSDLHEDKD</sequence>
<evidence type="ECO:0000256" key="1">
    <source>
        <dbReference type="ARBA" id="ARBA00004173"/>
    </source>
</evidence>
<keyword evidence="3" id="KW-0689">Ribosomal protein</keyword>
<dbReference type="AlphaFoldDB" id="A0A0B6ZVU1"/>
<proteinExistence type="inferred from homology"/>
<keyword evidence="10" id="KW-1133">Transmembrane helix</keyword>
<evidence type="ECO:0000256" key="2">
    <source>
        <dbReference type="ARBA" id="ARBA00022946"/>
    </source>
</evidence>
<gene>
    <name evidence="11" type="primary">ORF83776</name>
</gene>
<dbReference type="EMBL" id="HACG01025884">
    <property type="protein sequence ID" value="CEK72749.1"/>
    <property type="molecule type" value="Transcribed_RNA"/>
</dbReference>
<evidence type="ECO:0000256" key="7">
    <source>
        <dbReference type="ARBA" id="ARBA00038016"/>
    </source>
</evidence>
<feature type="transmembrane region" description="Helical" evidence="10">
    <location>
        <begin position="20"/>
        <end position="42"/>
    </location>
</feature>
<reference evidence="11" key="1">
    <citation type="submission" date="2014-12" db="EMBL/GenBank/DDBJ databases">
        <title>Insight into the proteome of Arion vulgaris.</title>
        <authorList>
            <person name="Aradska J."/>
            <person name="Bulat T."/>
            <person name="Smidak R."/>
            <person name="Sarate P."/>
            <person name="Gangsoo J."/>
            <person name="Sialana F."/>
            <person name="Bilban M."/>
            <person name="Lubec G."/>
        </authorList>
    </citation>
    <scope>NUCLEOTIDE SEQUENCE</scope>
    <source>
        <tissue evidence="11">Skin</tissue>
    </source>
</reference>
<evidence type="ECO:0000256" key="3">
    <source>
        <dbReference type="ARBA" id="ARBA00022980"/>
    </source>
</evidence>
<organism evidence="11">
    <name type="scientific">Arion vulgaris</name>
    <dbReference type="NCBI Taxonomy" id="1028688"/>
    <lineage>
        <taxon>Eukaryota</taxon>
        <taxon>Metazoa</taxon>
        <taxon>Spiralia</taxon>
        <taxon>Lophotrochozoa</taxon>
        <taxon>Mollusca</taxon>
        <taxon>Gastropoda</taxon>
        <taxon>Heterobranchia</taxon>
        <taxon>Euthyneura</taxon>
        <taxon>Panpulmonata</taxon>
        <taxon>Eupulmonata</taxon>
        <taxon>Stylommatophora</taxon>
        <taxon>Helicina</taxon>
        <taxon>Arionoidea</taxon>
        <taxon>Arionidae</taxon>
        <taxon>Arion</taxon>
    </lineage>
</organism>
<dbReference type="PANTHER" id="PTHR11362">
    <property type="entry name" value="PHOSPHATIDYLETHANOLAMINE-BINDING PROTEIN"/>
    <property type="match status" value="1"/>
</dbReference>
<evidence type="ECO:0000256" key="6">
    <source>
        <dbReference type="ARBA" id="ARBA00023274"/>
    </source>
</evidence>
<dbReference type="InterPro" id="IPR035810">
    <property type="entry name" value="PEBP_euk"/>
</dbReference>
<dbReference type="SUPFAM" id="SSF49777">
    <property type="entry name" value="PEBP-like"/>
    <property type="match status" value="1"/>
</dbReference>
<keyword evidence="10" id="KW-0812">Transmembrane</keyword>
<dbReference type="PANTHER" id="PTHR11362:SF133">
    <property type="entry name" value="LARGE RIBOSOMAL SUBUNIT PROTEIN ML38"/>
    <property type="match status" value="1"/>
</dbReference>
<dbReference type="Gene3D" id="3.90.280.10">
    <property type="entry name" value="PEBP-like"/>
    <property type="match status" value="1"/>
</dbReference>
<dbReference type="InterPro" id="IPR036610">
    <property type="entry name" value="PEBP-like_sf"/>
</dbReference>
<keyword evidence="4" id="KW-0175">Coiled coil</keyword>
<keyword evidence="5" id="KW-0496">Mitochondrion</keyword>
<evidence type="ECO:0000256" key="4">
    <source>
        <dbReference type="ARBA" id="ARBA00023054"/>
    </source>
</evidence>
<keyword evidence="2" id="KW-0809">Transit peptide</keyword>
<dbReference type="InterPro" id="IPR008914">
    <property type="entry name" value="PEBP"/>
</dbReference>
<name>A0A0B6ZVU1_9EUPU</name>
<accession>A0A0B6ZVU1</accession>
<protein>
    <recommendedName>
        <fullName evidence="8">Large ribosomal subunit protein mL38</fullName>
    </recommendedName>
    <alternativeName>
        <fullName evidence="9">39S ribosomal protein L38, mitochondrial</fullName>
    </alternativeName>
</protein>
<keyword evidence="10" id="KW-0472">Membrane</keyword>
<dbReference type="Pfam" id="PF01161">
    <property type="entry name" value="PBP"/>
    <property type="match status" value="1"/>
</dbReference>
<evidence type="ECO:0000256" key="5">
    <source>
        <dbReference type="ARBA" id="ARBA00023128"/>
    </source>
</evidence>
<evidence type="ECO:0000256" key="8">
    <source>
        <dbReference type="ARBA" id="ARBA00039444"/>
    </source>
</evidence>
<evidence type="ECO:0000256" key="9">
    <source>
        <dbReference type="ARBA" id="ARBA00041206"/>
    </source>
</evidence>
<comment type="subcellular location">
    <subcellularLocation>
        <location evidence="1">Mitochondrion</location>
    </subcellularLocation>
</comment>
<keyword evidence="6" id="KW-0687">Ribonucleoprotein</keyword>
<evidence type="ECO:0000256" key="10">
    <source>
        <dbReference type="SAM" id="Phobius"/>
    </source>
</evidence>